<sequence length="84" mass="9564">MSAAGNRQKFWVMAMLIAVFAVFVFSFSENHSQKDWHTAVDQASVNVFGQQIFEKDRLAKTLDAREAESLLTLVKLANEEHHII</sequence>
<dbReference type="KEGG" id="bmp:NG74_00588"/>
<proteinExistence type="predicted"/>
<name>A0A235BDN4_BACVE</name>
<protein>
    <submittedName>
        <fullName evidence="1">Uncharacterized protein</fullName>
    </submittedName>
</protein>
<gene>
    <name evidence="1" type="ORF">BACVE_001087</name>
</gene>
<dbReference type="EMBL" id="CP063687">
    <property type="protein sequence ID" value="QOY26131.1"/>
    <property type="molecule type" value="Genomic_DNA"/>
</dbReference>
<accession>A0A2D3DL06</accession>
<dbReference type="Proteomes" id="UP000587477">
    <property type="component" value="Chromosome"/>
</dbReference>
<evidence type="ECO:0000313" key="2">
    <source>
        <dbReference type="Proteomes" id="UP000587477"/>
    </source>
</evidence>
<dbReference type="AlphaFoldDB" id="A0A235BDN4"/>
<accession>A0A235BDN4</accession>
<evidence type="ECO:0000313" key="1">
    <source>
        <dbReference type="EMBL" id="QOY26131.1"/>
    </source>
</evidence>
<reference evidence="2" key="1">
    <citation type="submission" date="2020-10" db="EMBL/GenBank/DDBJ databases">
        <title>Complete genome sequence of Bacillus velezensis NST6.</title>
        <authorList>
            <person name="Choi J."/>
        </authorList>
    </citation>
    <scope>NUCLEOTIDE SEQUENCE [LARGE SCALE GENOMIC DNA]</scope>
    <source>
        <strain evidence="2">NST6</strain>
    </source>
</reference>
<dbReference type="RefSeq" id="WP_014417054.1">
    <property type="nucleotide sequence ID" value="NZ_AP024501.1"/>
</dbReference>
<organism evidence="1 2">
    <name type="scientific">Bacillus velezensis</name>
    <dbReference type="NCBI Taxonomy" id="492670"/>
    <lineage>
        <taxon>Bacteria</taxon>
        <taxon>Bacillati</taxon>
        <taxon>Bacillota</taxon>
        <taxon>Bacilli</taxon>
        <taxon>Bacillales</taxon>
        <taxon>Bacillaceae</taxon>
        <taxon>Bacillus</taxon>
        <taxon>Bacillus amyloliquefaciens group</taxon>
    </lineage>
</organism>